<protein>
    <submittedName>
        <fullName evidence="2">Uncharacterized protein</fullName>
    </submittedName>
</protein>
<keyword evidence="3" id="KW-1185">Reference proteome</keyword>
<evidence type="ECO:0000313" key="3">
    <source>
        <dbReference type="Proteomes" id="UP000290289"/>
    </source>
</evidence>
<keyword evidence="1" id="KW-1133">Transmembrane helix</keyword>
<dbReference type="Proteomes" id="UP000290289">
    <property type="component" value="Chromosome 1"/>
</dbReference>
<comment type="caution">
    <text evidence="2">The sequence shown here is derived from an EMBL/GenBank/DDBJ whole genome shotgun (WGS) entry which is preliminary data.</text>
</comment>
<keyword evidence="1" id="KW-0472">Membrane</keyword>
<proteinExistence type="predicted"/>
<name>A0A498KLA9_MALDO</name>
<organism evidence="2 3">
    <name type="scientific">Malus domestica</name>
    <name type="common">Apple</name>
    <name type="synonym">Pyrus malus</name>
    <dbReference type="NCBI Taxonomy" id="3750"/>
    <lineage>
        <taxon>Eukaryota</taxon>
        <taxon>Viridiplantae</taxon>
        <taxon>Streptophyta</taxon>
        <taxon>Embryophyta</taxon>
        <taxon>Tracheophyta</taxon>
        <taxon>Spermatophyta</taxon>
        <taxon>Magnoliopsida</taxon>
        <taxon>eudicotyledons</taxon>
        <taxon>Gunneridae</taxon>
        <taxon>Pentapetalae</taxon>
        <taxon>rosids</taxon>
        <taxon>fabids</taxon>
        <taxon>Rosales</taxon>
        <taxon>Rosaceae</taxon>
        <taxon>Amygdaloideae</taxon>
        <taxon>Maleae</taxon>
        <taxon>Malus</taxon>
    </lineage>
</organism>
<evidence type="ECO:0000256" key="1">
    <source>
        <dbReference type="SAM" id="Phobius"/>
    </source>
</evidence>
<keyword evidence="1" id="KW-0812">Transmembrane</keyword>
<evidence type="ECO:0000313" key="2">
    <source>
        <dbReference type="EMBL" id="RXI08949.1"/>
    </source>
</evidence>
<feature type="transmembrane region" description="Helical" evidence="1">
    <location>
        <begin position="98"/>
        <end position="121"/>
    </location>
</feature>
<reference evidence="2 3" key="1">
    <citation type="submission" date="2018-10" db="EMBL/GenBank/DDBJ databases">
        <title>A high-quality apple genome assembly.</title>
        <authorList>
            <person name="Hu J."/>
        </authorList>
    </citation>
    <scope>NUCLEOTIDE SEQUENCE [LARGE SCALE GENOMIC DNA]</scope>
    <source>
        <strain evidence="3">cv. HFTH1</strain>
        <tissue evidence="2">Young leaf</tissue>
    </source>
</reference>
<gene>
    <name evidence="2" type="ORF">DVH24_023093</name>
</gene>
<accession>A0A498KLA9</accession>
<dbReference type="EMBL" id="RDQH01000327">
    <property type="protein sequence ID" value="RXI08949.1"/>
    <property type="molecule type" value="Genomic_DNA"/>
</dbReference>
<sequence length="177" mass="19753">MAYNVAQAQVEYQFENNCLSPMSLATAQIVEAKVPLRARRRGAKPFTSTLYDNTHAKYSWLLPGWIIEERVMMLTGRLYRVSLHIIPSCDLASCDLVFILYIVTVTLLFEILALAILKVILFSCTQLRAQGEEMKTCVGRVQELVQAIQMSGLQISLPAPHLAPPSTSEPPCLVDTQ</sequence>
<dbReference type="AlphaFoldDB" id="A0A498KLA9"/>